<comment type="caution">
    <text evidence="8">The sequence shown here is derived from an EMBL/GenBank/DDBJ whole genome shotgun (WGS) entry which is preliminary data.</text>
</comment>
<feature type="transmembrane region" description="Helical" evidence="6">
    <location>
        <begin position="340"/>
        <end position="362"/>
    </location>
</feature>
<feature type="transmembrane region" description="Helical" evidence="6">
    <location>
        <begin position="207"/>
        <end position="226"/>
    </location>
</feature>
<dbReference type="PANTHER" id="PTHR33406">
    <property type="entry name" value="MEMBRANE PROTEIN MJ1562-RELATED"/>
    <property type="match status" value="1"/>
</dbReference>
<dbReference type="PROSITE" id="PS50156">
    <property type="entry name" value="SSD"/>
    <property type="match status" value="1"/>
</dbReference>
<feature type="transmembrane region" description="Helical" evidence="6">
    <location>
        <begin position="548"/>
        <end position="567"/>
    </location>
</feature>
<feature type="transmembrane region" description="Helical" evidence="6">
    <location>
        <begin position="383"/>
        <end position="407"/>
    </location>
</feature>
<evidence type="ECO:0000256" key="5">
    <source>
        <dbReference type="ARBA" id="ARBA00023136"/>
    </source>
</evidence>
<feature type="transmembrane region" description="Helical" evidence="6">
    <location>
        <begin position="652"/>
        <end position="678"/>
    </location>
</feature>
<name>A0A3N6WLY7_9ACTN</name>
<dbReference type="InterPro" id="IPR050545">
    <property type="entry name" value="Mycobact_MmpL"/>
</dbReference>
<keyword evidence="3 6" id="KW-0812">Transmembrane</keyword>
<evidence type="ECO:0000256" key="1">
    <source>
        <dbReference type="ARBA" id="ARBA00004651"/>
    </source>
</evidence>
<evidence type="ECO:0000259" key="7">
    <source>
        <dbReference type="PROSITE" id="PS50156"/>
    </source>
</evidence>
<evidence type="ECO:0000256" key="3">
    <source>
        <dbReference type="ARBA" id="ARBA00022692"/>
    </source>
</evidence>
<dbReference type="InterPro" id="IPR004869">
    <property type="entry name" value="MMPL_dom"/>
</dbReference>
<feature type="transmembrane region" description="Helical" evidence="6">
    <location>
        <begin position="51"/>
        <end position="69"/>
    </location>
</feature>
<feature type="transmembrane region" description="Helical" evidence="6">
    <location>
        <begin position="690"/>
        <end position="716"/>
    </location>
</feature>
<evidence type="ECO:0000313" key="8">
    <source>
        <dbReference type="EMBL" id="RQN02785.1"/>
    </source>
</evidence>
<feature type="transmembrane region" description="Helical" evidence="6">
    <location>
        <begin position="304"/>
        <end position="328"/>
    </location>
</feature>
<sequence length="954" mass="99797">MDALPLDRTEGTADHTVDTLTYRIQICIVTAMSSSLHALGRWCHRHGRLVLVGWLAALLAAMLFAVGVGKGTHDDFSLPGTEGQEALDALERTFPQIAGVSAQIVLVAPDGSTVDDPAVRSAIDATLANVRAMPLVDEALSPFDDLVDGTVNDERDAAIVQVQFAGGPGDITEAVKDELQATADPLRDIGARVEFGGGAFMNTGPTITWMEAAGVVVAFVVLWITLGSVRAAGIPIMTALVGAGITMSLIWALTAVVSLASPTPLLALMIGLAVGIDYALFIVSRQREEQAAGVAPDEASGRAVATAGSAVVFAGITTLIALAGLAIARIPFLTWMGVTASASVAIAVAVAVTLLPALMGLAGPRLAPRGNGRQARHPIARRWVRSATVAPWATIVLVVAGLAALALPGRELQLALPGNGTAEHETTQRAAYELIDEYFGPGFNNPILLQADIVQSMDPVGLMDALGAEVAAFDGVDTVALATPNPTADTGVVQFFPTTAAENPATARLVERLRDAGPRFADEYGVHTAVTGQTAMEIDVSDQLSATMLPFGAFVVVLTVIFLSTVFRSVVVPVKAAAGYLLSVGVSFGAVVMVFQWGWAAEVLGVDHVGPVISFLPILLMGVLFGLAMDYELFLVSRMKEEFGRDGDPGRAVTAGFLASGRVVTAAAVVMLAVFVAFVPESDAMVKPIAFALAIGVFVDAFIVRMVLVPAVMAVLGRRAWWMPAAFERLLPRLDVEGDALHERVARETWPDEPVVIAADGLRLRSGLRVERLRVPAPLLVVEGAAADRAEVLALLTGRSPSTPAPVRVGQYVLPFDAARLRRDAVLADWPGRTDRGSVAEELRRLGAEDPGAAVSATTAALGAAGCSVREIDLDTPLDRLRAAERAVLAVAAAPVRVVAVDLAELSDADVDHVLAALGWVADDRIVVAGVAPGQPPQDAHVLDLTARWELTSA</sequence>
<evidence type="ECO:0000256" key="2">
    <source>
        <dbReference type="ARBA" id="ARBA00022475"/>
    </source>
</evidence>
<evidence type="ECO:0000256" key="6">
    <source>
        <dbReference type="SAM" id="Phobius"/>
    </source>
</evidence>
<feature type="transmembrane region" description="Helical" evidence="6">
    <location>
        <begin position="265"/>
        <end position="283"/>
    </location>
</feature>
<proteinExistence type="predicted"/>
<gene>
    <name evidence="8" type="ORF">EHW97_12165</name>
</gene>
<reference evidence="8 9" key="1">
    <citation type="submission" date="2018-11" db="EMBL/GenBank/DDBJ databases">
        <authorList>
            <person name="Li F."/>
        </authorList>
    </citation>
    <scope>NUCLEOTIDE SEQUENCE [LARGE SCALE GENOMIC DNA]</scope>
    <source>
        <strain evidence="8 9">YS17T</strain>
    </source>
</reference>
<dbReference type="OrthoDB" id="7051771at2"/>
<keyword evidence="9" id="KW-1185">Reference proteome</keyword>
<keyword evidence="4 6" id="KW-1133">Transmembrane helix</keyword>
<keyword evidence="2" id="KW-1003">Cell membrane</keyword>
<keyword evidence="5 6" id="KW-0472">Membrane</keyword>
<comment type="subcellular location">
    <subcellularLocation>
        <location evidence="1">Cell membrane</location>
        <topology evidence="1">Multi-pass membrane protein</topology>
    </subcellularLocation>
</comment>
<organism evidence="8 9">
    <name type="scientific">Aeromicrobium camelliae</name>
    <dbReference type="NCBI Taxonomy" id="1538144"/>
    <lineage>
        <taxon>Bacteria</taxon>
        <taxon>Bacillati</taxon>
        <taxon>Actinomycetota</taxon>
        <taxon>Actinomycetes</taxon>
        <taxon>Propionibacteriales</taxon>
        <taxon>Nocardioidaceae</taxon>
        <taxon>Aeromicrobium</taxon>
    </lineage>
</organism>
<protein>
    <submittedName>
        <fullName evidence="8">MMPL family transporter</fullName>
    </submittedName>
</protein>
<dbReference type="Pfam" id="PF03176">
    <property type="entry name" value="MMPL"/>
    <property type="match status" value="2"/>
</dbReference>
<dbReference type="EMBL" id="RQJX01000017">
    <property type="protein sequence ID" value="RQN02785.1"/>
    <property type="molecule type" value="Genomic_DNA"/>
</dbReference>
<dbReference type="Proteomes" id="UP000275225">
    <property type="component" value="Unassembled WGS sequence"/>
</dbReference>
<feature type="transmembrane region" description="Helical" evidence="6">
    <location>
        <begin position="612"/>
        <end position="631"/>
    </location>
</feature>
<dbReference type="GO" id="GO:0005886">
    <property type="term" value="C:plasma membrane"/>
    <property type="evidence" value="ECO:0007669"/>
    <property type="project" value="UniProtKB-SubCell"/>
</dbReference>
<feature type="transmembrane region" description="Helical" evidence="6">
    <location>
        <begin position="20"/>
        <end position="39"/>
    </location>
</feature>
<dbReference type="AlphaFoldDB" id="A0A3N6WLY7"/>
<evidence type="ECO:0000256" key="4">
    <source>
        <dbReference type="ARBA" id="ARBA00022989"/>
    </source>
</evidence>
<dbReference type="SUPFAM" id="SSF82866">
    <property type="entry name" value="Multidrug efflux transporter AcrB transmembrane domain"/>
    <property type="match status" value="2"/>
</dbReference>
<feature type="transmembrane region" description="Helical" evidence="6">
    <location>
        <begin position="579"/>
        <end position="600"/>
    </location>
</feature>
<dbReference type="Gene3D" id="1.20.1640.10">
    <property type="entry name" value="Multidrug efflux transporter AcrB transmembrane domain"/>
    <property type="match status" value="2"/>
</dbReference>
<evidence type="ECO:0000313" key="9">
    <source>
        <dbReference type="Proteomes" id="UP000275225"/>
    </source>
</evidence>
<dbReference type="InterPro" id="IPR000731">
    <property type="entry name" value="SSD"/>
</dbReference>
<accession>A0A3N6WLY7</accession>
<feature type="domain" description="SSD" evidence="7">
    <location>
        <begin position="209"/>
        <end position="361"/>
    </location>
</feature>
<feature type="transmembrane region" description="Helical" evidence="6">
    <location>
        <begin position="238"/>
        <end position="259"/>
    </location>
</feature>
<dbReference type="PANTHER" id="PTHR33406:SF13">
    <property type="entry name" value="MEMBRANE PROTEIN YDFJ"/>
    <property type="match status" value="1"/>
</dbReference>